<dbReference type="Proteomes" id="UP001201449">
    <property type="component" value="Unassembled WGS sequence"/>
</dbReference>
<feature type="signal peptide" evidence="1">
    <location>
        <begin position="1"/>
        <end position="27"/>
    </location>
</feature>
<evidence type="ECO:0000313" key="3">
    <source>
        <dbReference type="Proteomes" id="UP001201449"/>
    </source>
</evidence>
<proteinExistence type="predicted"/>
<sequence length="255" mass="29282">MKKELNCFTIAMMVLALNWTLPSSSLAQTEPLGRLMSVTEFTIKPGHEMQFREGVKAWKACYLENKGEWTWRLWQRQQGEGSVFVLASDMANWAEMDKTDEPGNKCQIHAMNLINPHIEKATSHVTRFQPGISKASQLTEDVIRVSFYDLSPTHGYKMMEVVKEVEKIRKAAGMETPGYWYQWQTSGPESPSFHHVMPYKDYAAMDIVQEAVWETVEKSAGKAKKDELQAAFRSSLQNTWSYVYKLDKDLSRPSK</sequence>
<feature type="chain" id="PRO_5046819635" evidence="1">
    <location>
        <begin position="28"/>
        <end position="255"/>
    </location>
</feature>
<dbReference type="EMBL" id="JAKEVZ010000023">
    <property type="protein sequence ID" value="MCF1753217.1"/>
    <property type="molecule type" value="Genomic_DNA"/>
</dbReference>
<dbReference type="RefSeq" id="WP_234863029.1">
    <property type="nucleotide sequence ID" value="NZ_JAKEVZ010000023.1"/>
</dbReference>
<evidence type="ECO:0000313" key="2">
    <source>
        <dbReference type="EMBL" id="MCF1753217.1"/>
    </source>
</evidence>
<dbReference type="Gene3D" id="3.30.70.100">
    <property type="match status" value="1"/>
</dbReference>
<organism evidence="2 3">
    <name type="scientific">Mariniradius sediminis</name>
    <dbReference type="NCBI Taxonomy" id="2909237"/>
    <lineage>
        <taxon>Bacteria</taxon>
        <taxon>Pseudomonadati</taxon>
        <taxon>Bacteroidota</taxon>
        <taxon>Cytophagia</taxon>
        <taxon>Cytophagales</taxon>
        <taxon>Cyclobacteriaceae</taxon>
        <taxon>Mariniradius</taxon>
    </lineage>
</organism>
<comment type="caution">
    <text evidence="2">The sequence shown here is derived from an EMBL/GenBank/DDBJ whole genome shotgun (WGS) entry which is preliminary data.</text>
</comment>
<reference evidence="2 3" key="1">
    <citation type="submission" date="2022-01" db="EMBL/GenBank/DDBJ databases">
        <title>Mariniradius saccharolyticus sp. nov., isolated from sediment of a river.</title>
        <authorList>
            <person name="Liu H."/>
        </authorList>
    </citation>
    <scope>NUCLEOTIDE SEQUENCE [LARGE SCALE GENOMIC DNA]</scope>
    <source>
        <strain evidence="2 3">RY-2</strain>
    </source>
</reference>
<gene>
    <name evidence="2" type="ORF">L0U89_19305</name>
</gene>
<name>A0ABS9BZN3_9BACT</name>
<keyword evidence="3" id="KW-1185">Reference proteome</keyword>
<accession>A0ABS9BZN3</accession>
<protein>
    <submittedName>
        <fullName evidence="2">Uncharacterized protein</fullName>
    </submittedName>
</protein>
<keyword evidence="1" id="KW-0732">Signal</keyword>
<evidence type="ECO:0000256" key="1">
    <source>
        <dbReference type="SAM" id="SignalP"/>
    </source>
</evidence>